<dbReference type="GO" id="GO:0008233">
    <property type="term" value="F:peptidase activity"/>
    <property type="evidence" value="ECO:0007669"/>
    <property type="project" value="UniProtKB-KW"/>
</dbReference>
<keyword evidence="1" id="KW-0411">Iron-sulfur</keyword>
<gene>
    <name evidence="1" type="primary">ubiV</name>
    <name evidence="2" type="ORF">HNQ55_000007</name>
</gene>
<comment type="similarity">
    <text evidence="1">Belongs to the peptidase U32 family. UbiV subfamily.</text>
</comment>
<dbReference type="InterPro" id="IPR051454">
    <property type="entry name" value="RNA/ubiquinone_mod_enzymes"/>
</dbReference>
<keyword evidence="1" id="KW-0831">Ubiquinone biosynthesis</keyword>
<keyword evidence="2" id="KW-0378">Hydrolase</keyword>
<dbReference type="HAMAP" id="MF_02233">
    <property type="entry name" value="UbiV"/>
    <property type="match status" value="1"/>
</dbReference>
<feature type="binding site" evidence="1">
    <location>
        <position position="193"/>
    </location>
    <ligand>
        <name>[4Fe-4S] cluster</name>
        <dbReference type="ChEBI" id="CHEBI:49883"/>
    </ligand>
</feature>
<dbReference type="Pfam" id="PF01136">
    <property type="entry name" value="Peptidase_U32"/>
    <property type="match status" value="1"/>
</dbReference>
<dbReference type="PANTHER" id="PTHR30217:SF11">
    <property type="entry name" value="UBIQUINONE BIOSYNTHESIS PROTEIN UBIV"/>
    <property type="match status" value="1"/>
</dbReference>
<organism evidence="2 3">
    <name type="scientific">Thalassotalea piscium</name>
    <dbReference type="NCBI Taxonomy" id="1230533"/>
    <lineage>
        <taxon>Bacteria</taxon>
        <taxon>Pseudomonadati</taxon>
        <taxon>Pseudomonadota</taxon>
        <taxon>Gammaproteobacteria</taxon>
        <taxon>Alteromonadales</taxon>
        <taxon>Colwelliaceae</taxon>
        <taxon>Thalassotalea</taxon>
    </lineage>
</organism>
<dbReference type="GO" id="GO:0006508">
    <property type="term" value="P:proteolysis"/>
    <property type="evidence" value="ECO:0007669"/>
    <property type="project" value="UniProtKB-KW"/>
</dbReference>
<comment type="function">
    <text evidence="1">Required for O(2)-independent ubiquinone (coenzyme Q) biosynthesis. Together with UbiU, is essential for the C6-hydroxylation reaction in the oxygen-independent ubiquinone biosynthesis pathway.</text>
</comment>
<dbReference type="GO" id="GO:0046872">
    <property type="term" value="F:metal ion binding"/>
    <property type="evidence" value="ECO:0007669"/>
    <property type="project" value="UniProtKB-KW"/>
</dbReference>
<feature type="binding site" evidence="1">
    <location>
        <position position="197"/>
    </location>
    <ligand>
        <name>[4Fe-4S] cluster</name>
        <dbReference type="ChEBI" id="CHEBI:49883"/>
    </ligand>
</feature>
<comment type="pathway">
    <text evidence="1">Cofactor biosynthesis; ubiquinone biosynthesis.</text>
</comment>
<feature type="binding site" evidence="1">
    <location>
        <position position="180"/>
    </location>
    <ligand>
        <name>[4Fe-4S] cluster</name>
        <dbReference type="ChEBI" id="CHEBI:49883"/>
    </ligand>
</feature>
<comment type="subunit">
    <text evidence="1">Forms a heterodimer with UbiU.</text>
</comment>
<dbReference type="Proteomes" id="UP000537141">
    <property type="component" value="Unassembled WGS sequence"/>
</dbReference>
<keyword evidence="3" id="KW-1185">Reference proteome</keyword>
<evidence type="ECO:0000313" key="3">
    <source>
        <dbReference type="Proteomes" id="UP000537141"/>
    </source>
</evidence>
<name>A0A7X0NDP4_9GAMM</name>
<feature type="binding site" evidence="1">
    <location>
        <position position="39"/>
    </location>
    <ligand>
        <name>[4Fe-4S] cluster</name>
        <dbReference type="ChEBI" id="CHEBI:49883"/>
    </ligand>
</feature>
<keyword evidence="1" id="KW-0408">Iron</keyword>
<dbReference type="NCBIfam" id="NF011991">
    <property type="entry name" value="PRK15447.1"/>
    <property type="match status" value="1"/>
</dbReference>
<accession>A0A7X0NDP4</accession>
<dbReference type="InterPro" id="IPR001539">
    <property type="entry name" value="Peptidase_U32"/>
</dbReference>
<dbReference type="EMBL" id="JACHHU010000001">
    <property type="protein sequence ID" value="MBB6541533.1"/>
    <property type="molecule type" value="Genomic_DNA"/>
</dbReference>
<dbReference type="PANTHER" id="PTHR30217">
    <property type="entry name" value="PEPTIDASE U32 FAMILY"/>
    <property type="match status" value="1"/>
</dbReference>
<dbReference type="AlphaFoldDB" id="A0A7X0NDP4"/>
<dbReference type="InterPro" id="IPR043693">
    <property type="entry name" value="UbiV"/>
</dbReference>
<protein>
    <recommendedName>
        <fullName evidence="1">Ubiquinone biosynthesis protein UbiV</fullName>
    </recommendedName>
</protein>
<dbReference type="RefSeq" id="WP_184420863.1">
    <property type="nucleotide sequence ID" value="NZ_AP027362.1"/>
</dbReference>
<comment type="caution">
    <text evidence="2">The sequence shown here is derived from an EMBL/GenBank/DDBJ whole genome shotgun (WGS) entry which is preliminary data.</text>
</comment>
<dbReference type="UniPathway" id="UPA00232"/>
<dbReference type="GO" id="GO:0051539">
    <property type="term" value="F:4 iron, 4 sulfur cluster binding"/>
    <property type="evidence" value="ECO:0007669"/>
    <property type="project" value="UniProtKB-UniRule"/>
</dbReference>
<proteinExistence type="inferred from homology"/>
<dbReference type="GO" id="GO:0006744">
    <property type="term" value="P:ubiquinone biosynthetic process"/>
    <property type="evidence" value="ECO:0007669"/>
    <property type="project" value="UniProtKB-UniRule"/>
</dbReference>
<comment type="cofactor">
    <cofactor evidence="1">
        <name>[4Fe-4S] cluster</name>
        <dbReference type="ChEBI" id="CHEBI:49883"/>
    </cofactor>
</comment>
<sequence>MKYALGPVLYFWPKDTMIDFYQQAGVSDADIIYLGETVCSKRRELRSKDYLAIAKELSTTGKQVVLSTMVLLEAPSEINELKRYCDNGDFLVEANDMAAVQLLSQAKVPFVAGSALNIYNHQTLKLLSEQGMTRWCIPVEMSKDKLQAIVNHCDNINIRDKFDIEVVGYGHLPLAYSARCFTARSENRTKDECQYCCINYPQGRLTKSQEGEDLFVLNGIQTMSGDCYNLSAEQAQMHGVVDIFRVSPESNEAFKVLTRLKQQQVIARANTHTNGYWHQIAGISSVVI</sequence>
<keyword evidence="1" id="KW-0479">Metal-binding</keyword>
<evidence type="ECO:0000313" key="2">
    <source>
        <dbReference type="EMBL" id="MBB6541533.1"/>
    </source>
</evidence>
<reference evidence="2 3" key="1">
    <citation type="submission" date="2020-08" db="EMBL/GenBank/DDBJ databases">
        <title>Genomic Encyclopedia of Type Strains, Phase IV (KMG-IV): sequencing the most valuable type-strain genomes for metagenomic binning, comparative biology and taxonomic classification.</title>
        <authorList>
            <person name="Goeker M."/>
        </authorList>
    </citation>
    <scope>NUCLEOTIDE SEQUENCE [LARGE SCALE GENOMIC DNA]</scope>
    <source>
        <strain evidence="2 3">DSM 26287</strain>
    </source>
</reference>
<keyword evidence="1" id="KW-0004">4Fe-4S</keyword>
<evidence type="ECO:0000256" key="1">
    <source>
        <dbReference type="HAMAP-Rule" id="MF_02233"/>
    </source>
</evidence>
<keyword evidence="2" id="KW-0645">Protease</keyword>